<dbReference type="Gene3D" id="3.10.450.50">
    <property type="match status" value="1"/>
</dbReference>
<dbReference type="InterPro" id="IPR032710">
    <property type="entry name" value="NTF2-like_dom_sf"/>
</dbReference>
<name>A0A9Q3V3S1_9FLAO</name>
<protein>
    <submittedName>
        <fullName evidence="2">Nuclear transport factor 2 family protein</fullName>
    </submittedName>
</protein>
<evidence type="ECO:0000313" key="3">
    <source>
        <dbReference type="Proteomes" id="UP001108025"/>
    </source>
</evidence>
<dbReference type="EMBL" id="JAJNAY010000001">
    <property type="protein sequence ID" value="MCD1117817.1"/>
    <property type="molecule type" value="Genomic_DNA"/>
</dbReference>
<organism evidence="2 3">
    <name type="scientific">Chryseobacterium turcicum</name>
    <dbReference type="NCBI Taxonomy" id="2898076"/>
    <lineage>
        <taxon>Bacteria</taxon>
        <taxon>Pseudomonadati</taxon>
        <taxon>Bacteroidota</taxon>
        <taxon>Flavobacteriia</taxon>
        <taxon>Flavobacteriales</taxon>
        <taxon>Weeksellaceae</taxon>
        <taxon>Chryseobacterium group</taxon>
        <taxon>Chryseobacterium</taxon>
    </lineage>
</organism>
<dbReference type="SUPFAM" id="SSF54427">
    <property type="entry name" value="NTF2-like"/>
    <property type="match status" value="1"/>
</dbReference>
<keyword evidence="1" id="KW-0732">Signal</keyword>
<proteinExistence type="predicted"/>
<evidence type="ECO:0000313" key="2">
    <source>
        <dbReference type="EMBL" id="MCD1117817.1"/>
    </source>
</evidence>
<evidence type="ECO:0000256" key="1">
    <source>
        <dbReference type="SAM" id="SignalP"/>
    </source>
</evidence>
<feature type="chain" id="PRO_5040435347" evidence="1">
    <location>
        <begin position="20"/>
        <end position="153"/>
    </location>
</feature>
<gene>
    <name evidence="2" type="ORF">LO744_13200</name>
</gene>
<dbReference type="Pfam" id="PF12893">
    <property type="entry name" value="Lumazine_bd_2"/>
    <property type="match status" value="1"/>
</dbReference>
<dbReference type="AlphaFoldDB" id="A0A9Q3V3S1"/>
<reference evidence="2" key="1">
    <citation type="submission" date="2021-11" db="EMBL/GenBank/DDBJ databases">
        <title>Description of novel Chryseobacterium species.</title>
        <authorList>
            <person name="Saticioglu I.B."/>
            <person name="Ay H."/>
            <person name="Altun S."/>
            <person name="Duman M."/>
        </authorList>
    </citation>
    <scope>NUCLEOTIDE SEQUENCE</scope>
    <source>
        <strain evidence="2">C-17</strain>
    </source>
</reference>
<feature type="signal peptide" evidence="1">
    <location>
        <begin position="1"/>
        <end position="19"/>
    </location>
</feature>
<dbReference type="RefSeq" id="WP_230669948.1">
    <property type="nucleotide sequence ID" value="NZ_JAJNAY010000001.1"/>
</dbReference>
<keyword evidence="3" id="KW-1185">Reference proteome</keyword>
<comment type="caution">
    <text evidence="2">The sequence shown here is derived from an EMBL/GenBank/DDBJ whole genome shotgun (WGS) entry which is preliminary data.</text>
</comment>
<dbReference type="InterPro" id="IPR039437">
    <property type="entry name" value="FrzH/put_lumazine-bd"/>
</dbReference>
<accession>A0A9Q3V3S1</accession>
<dbReference type="Proteomes" id="UP001108025">
    <property type="component" value="Unassembled WGS sequence"/>
</dbReference>
<sequence length="153" mass="17523">MRKLFLFIGLCFTFLNVTAQTEDPQSDFNLIQKTINLYIDGQSVNDTVKVGKSFDDSWQIKVFRDNKVNVISKKQYLTGWKKATKSDNWFGRIVSIDITNNIAVSKIEISTPTLLFTDYFNLLKTDKGWLIVDKISTRTPHKTAEAPANKPKQ</sequence>